<comment type="subcellular location">
    <subcellularLocation>
        <location evidence="1">Cell membrane</location>
        <topology evidence="1">Single-pass membrane protein</topology>
    </subcellularLocation>
    <subcellularLocation>
        <location evidence="7">Cell membrane</location>
        <topology evidence="7">Single-pass type II membrane protein</topology>
    </subcellularLocation>
</comment>
<keyword evidence="3" id="KW-1003">Cell membrane</keyword>
<dbReference type="InterPro" id="IPR003400">
    <property type="entry name" value="ExbD"/>
</dbReference>
<comment type="similarity">
    <text evidence="2 7">Belongs to the ExbD/TolR family.</text>
</comment>
<dbReference type="GO" id="GO:0022857">
    <property type="term" value="F:transmembrane transporter activity"/>
    <property type="evidence" value="ECO:0007669"/>
    <property type="project" value="InterPro"/>
</dbReference>
<dbReference type="Pfam" id="PF02472">
    <property type="entry name" value="ExbD"/>
    <property type="match status" value="1"/>
</dbReference>
<evidence type="ECO:0000256" key="1">
    <source>
        <dbReference type="ARBA" id="ARBA00004162"/>
    </source>
</evidence>
<name>A0A318IV16_9BURK</name>
<dbReference type="OrthoDB" id="9798629at2"/>
<evidence type="ECO:0000256" key="3">
    <source>
        <dbReference type="ARBA" id="ARBA00022475"/>
    </source>
</evidence>
<keyword evidence="7" id="KW-0813">Transport</keyword>
<gene>
    <name evidence="9" type="ORF">DFR42_11537</name>
</gene>
<dbReference type="RefSeq" id="WP_110257914.1">
    <property type="nucleotide sequence ID" value="NZ_QJKB01000015.1"/>
</dbReference>
<evidence type="ECO:0000256" key="8">
    <source>
        <dbReference type="SAM" id="Phobius"/>
    </source>
</evidence>
<keyword evidence="10" id="KW-1185">Reference proteome</keyword>
<dbReference type="EMBL" id="QJKB01000015">
    <property type="protein sequence ID" value="PXX37787.1"/>
    <property type="molecule type" value="Genomic_DNA"/>
</dbReference>
<keyword evidence="6 8" id="KW-0472">Membrane</keyword>
<organism evidence="9 10">
    <name type="scientific">Undibacterium pigrum</name>
    <dbReference type="NCBI Taxonomy" id="401470"/>
    <lineage>
        <taxon>Bacteria</taxon>
        <taxon>Pseudomonadati</taxon>
        <taxon>Pseudomonadota</taxon>
        <taxon>Betaproteobacteria</taxon>
        <taxon>Burkholderiales</taxon>
        <taxon>Oxalobacteraceae</taxon>
        <taxon>Undibacterium</taxon>
    </lineage>
</organism>
<evidence type="ECO:0000256" key="4">
    <source>
        <dbReference type="ARBA" id="ARBA00022692"/>
    </source>
</evidence>
<dbReference type="AlphaFoldDB" id="A0A318IV16"/>
<reference evidence="9 10" key="1">
    <citation type="submission" date="2018-05" db="EMBL/GenBank/DDBJ databases">
        <title>Genomic Encyclopedia of Type Strains, Phase IV (KMG-IV): sequencing the most valuable type-strain genomes for metagenomic binning, comparative biology and taxonomic classification.</title>
        <authorList>
            <person name="Goeker M."/>
        </authorList>
    </citation>
    <scope>NUCLEOTIDE SEQUENCE [LARGE SCALE GENOMIC DNA]</scope>
    <source>
        <strain evidence="9 10">DSM 19792</strain>
    </source>
</reference>
<evidence type="ECO:0000313" key="10">
    <source>
        <dbReference type="Proteomes" id="UP000247792"/>
    </source>
</evidence>
<dbReference type="Proteomes" id="UP000247792">
    <property type="component" value="Unassembled WGS sequence"/>
</dbReference>
<proteinExistence type="inferred from homology"/>
<evidence type="ECO:0000256" key="2">
    <source>
        <dbReference type="ARBA" id="ARBA00005811"/>
    </source>
</evidence>
<sequence length="143" mass="15993">MVFSHSLEQDKDTERFLEVNMTPLIGVLLVLMMVMIAGVAQKRNILLMDIGTSWTSGCGIVGIDIDIDFDDTLFWNGVAISEKELQQRLIRIAPEQPKIHLRPYSMASHAAVVAATNSLRNAGINDIYLITTLSRPFASQHFY</sequence>
<dbReference type="GO" id="GO:0015031">
    <property type="term" value="P:protein transport"/>
    <property type="evidence" value="ECO:0007669"/>
    <property type="project" value="UniProtKB-KW"/>
</dbReference>
<keyword evidence="5 8" id="KW-1133">Transmembrane helix</keyword>
<dbReference type="Gene3D" id="3.30.420.270">
    <property type="match status" value="1"/>
</dbReference>
<evidence type="ECO:0000256" key="6">
    <source>
        <dbReference type="ARBA" id="ARBA00023136"/>
    </source>
</evidence>
<dbReference type="GO" id="GO:0005886">
    <property type="term" value="C:plasma membrane"/>
    <property type="evidence" value="ECO:0007669"/>
    <property type="project" value="UniProtKB-SubCell"/>
</dbReference>
<evidence type="ECO:0000313" key="9">
    <source>
        <dbReference type="EMBL" id="PXX37787.1"/>
    </source>
</evidence>
<protein>
    <submittedName>
        <fullName evidence="9">Biopolymer transport protein ExbD</fullName>
    </submittedName>
</protein>
<keyword evidence="7" id="KW-0653">Protein transport</keyword>
<feature type="transmembrane region" description="Helical" evidence="8">
    <location>
        <begin position="20"/>
        <end position="40"/>
    </location>
</feature>
<evidence type="ECO:0000256" key="5">
    <source>
        <dbReference type="ARBA" id="ARBA00022989"/>
    </source>
</evidence>
<keyword evidence="4 7" id="KW-0812">Transmembrane</keyword>
<comment type="caution">
    <text evidence="9">The sequence shown here is derived from an EMBL/GenBank/DDBJ whole genome shotgun (WGS) entry which is preliminary data.</text>
</comment>
<evidence type="ECO:0000256" key="7">
    <source>
        <dbReference type="RuleBase" id="RU003879"/>
    </source>
</evidence>
<accession>A0A318IV16</accession>